<dbReference type="GO" id="GO:0051082">
    <property type="term" value="F:unfolded protein binding"/>
    <property type="evidence" value="ECO:0007669"/>
    <property type="project" value="UniProtKB-UniRule"/>
</dbReference>
<keyword evidence="3 6" id="KW-0067">ATP-binding</keyword>
<dbReference type="InterPro" id="IPR027413">
    <property type="entry name" value="GROEL-like_equatorial_sf"/>
</dbReference>
<evidence type="ECO:0000313" key="10">
    <source>
        <dbReference type="Proteomes" id="UP000028093"/>
    </source>
</evidence>
<dbReference type="GO" id="GO:0042026">
    <property type="term" value="P:protein refolding"/>
    <property type="evidence" value="ECO:0007669"/>
    <property type="project" value="UniProtKB-UniRule"/>
</dbReference>
<dbReference type="Gene3D" id="3.30.260.10">
    <property type="entry name" value="TCP-1-like chaperonin intermediate domain"/>
    <property type="match status" value="1"/>
</dbReference>
<keyword evidence="4 6" id="KW-0143">Chaperone</keyword>
<evidence type="ECO:0000256" key="8">
    <source>
        <dbReference type="RuleBase" id="RU000419"/>
    </source>
</evidence>
<comment type="similarity">
    <text evidence="1 6 7">Belongs to the chaperonin (HSP60) family.</text>
</comment>
<dbReference type="PROSITE" id="PS00296">
    <property type="entry name" value="CHAPERONINS_CPN60"/>
    <property type="match status" value="1"/>
</dbReference>
<dbReference type="GO" id="GO:0016853">
    <property type="term" value="F:isomerase activity"/>
    <property type="evidence" value="ECO:0007669"/>
    <property type="project" value="UniProtKB-KW"/>
</dbReference>
<dbReference type="FunFam" id="3.50.7.10:FF:000001">
    <property type="entry name" value="60 kDa chaperonin"/>
    <property type="match status" value="1"/>
</dbReference>
<comment type="caution">
    <text evidence="9">The sequence shown here is derived from an EMBL/GenBank/DDBJ whole genome shotgun (WGS) entry which is preliminary data.</text>
</comment>
<gene>
    <name evidence="6 9" type="primary">groL</name>
    <name evidence="6" type="synonym">groEL</name>
    <name evidence="9" type="ORF">SK1126_0402</name>
</gene>
<dbReference type="HAMAP" id="MF_00600">
    <property type="entry name" value="CH60"/>
    <property type="match status" value="1"/>
</dbReference>
<dbReference type="Proteomes" id="UP000028093">
    <property type="component" value="Unassembled WGS sequence"/>
</dbReference>
<evidence type="ECO:0000256" key="7">
    <source>
        <dbReference type="RuleBase" id="RU000418"/>
    </source>
</evidence>
<evidence type="ECO:0000256" key="1">
    <source>
        <dbReference type="ARBA" id="ARBA00006607"/>
    </source>
</evidence>
<feature type="binding site" evidence="6">
    <location>
        <position position="413"/>
    </location>
    <ligand>
        <name>ATP</name>
        <dbReference type="ChEBI" id="CHEBI:30616"/>
    </ligand>
</feature>
<feature type="binding site" evidence="6">
    <location>
        <position position="492"/>
    </location>
    <ligand>
        <name>ATP</name>
        <dbReference type="ChEBI" id="CHEBI:30616"/>
    </ligand>
</feature>
<dbReference type="AlphaFoldDB" id="A0A081PTQ4"/>
<organism evidence="9 10">
    <name type="scientific">Streptococcus mitis</name>
    <dbReference type="NCBI Taxonomy" id="28037"/>
    <lineage>
        <taxon>Bacteria</taxon>
        <taxon>Bacillati</taxon>
        <taxon>Bacillota</taxon>
        <taxon>Bacilli</taxon>
        <taxon>Lactobacillales</taxon>
        <taxon>Streptococcaceae</taxon>
        <taxon>Streptococcus</taxon>
        <taxon>Streptococcus mitis group</taxon>
    </lineage>
</organism>
<evidence type="ECO:0000256" key="2">
    <source>
        <dbReference type="ARBA" id="ARBA00022741"/>
    </source>
</evidence>
<accession>A0A081PTQ4</accession>
<sequence length="540" mass="57111">MSKEIKFSSDARSAMVRGVDILADTVKVTLGPKGRNVVLEKSFGSPLITNDGVTIAKEIELEDHFENMGAKLVSEVASKTNDIAGDGTTTATVLTQAIVREGIKNVTAGANPIGIRRGIETAVAAAVEALKNNAIPVANKEAIAQVAAVSSRSEKVGEYISEAMEKVGKDGVITIEESRGMETELEVVEGMQFDRGYLSQYMVTDSEKMVADLENPYILITDKKISNIQEILPLLESILQSNRPLLIIADDVDGEALPTLVLNKIRGTFNVVAVKAPGFGDRRKAMLEDIAILTGGTVITEDLGLELKDATIEALGQAARVTVDKDSTVIVEGAGNPEAISHRVAVIKSQIETTTSEFDREKLQERLAKLSGGVAVIKVGAATETELKEMKLRIEDALNATRAAVEEGIVAGGGTALVNVIPAVADLELTGDEATGRNIVLRALEEPVRQIAHNAGFEGSIVIDRLKNAEVGTGFNAATGEWVNMIDQGIIDPVKVSRSALQNAASVASLILTTEAVVANKPEPVAPAPAMDPSMMGGMM</sequence>
<feature type="binding site" evidence="6">
    <location>
        <begin position="476"/>
        <end position="478"/>
    </location>
    <ligand>
        <name>ATP</name>
        <dbReference type="ChEBI" id="CHEBI:30616"/>
    </ligand>
</feature>
<comment type="function">
    <text evidence="6 8">Together with its co-chaperonin GroES, plays an essential role in assisting protein folding. The GroEL-GroES system forms a nano-cage that allows encapsulation of the non-native substrate proteins and provides a physical environment optimized to promote and accelerate protein folding.</text>
</comment>
<evidence type="ECO:0000256" key="6">
    <source>
        <dbReference type="HAMAP-Rule" id="MF_00600"/>
    </source>
</evidence>
<dbReference type="InterPro" id="IPR027410">
    <property type="entry name" value="TCP-1-like_intermed_sf"/>
</dbReference>
<dbReference type="PATRIC" id="fig|28037.99.peg.361"/>
<keyword evidence="2 6" id="KW-0547">Nucleotide-binding</keyword>
<dbReference type="GO" id="GO:0140662">
    <property type="term" value="F:ATP-dependent protein folding chaperone"/>
    <property type="evidence" value="ECO:0007669"/>
    <property type="project" value="InterPro"/>
</dbReference>
<evidence type="ECO:0000256" key="4">
    <source>
        <dbReference type="ARBA" id="ARBA00023186"/>
    </source>
</evidence>
<dbReference type="NCBIfam" id="NF009489">
    <property type="entry name" value="PRK12851.1"/>
    <property type="match status" value="1"/>
</dbReference>
<dbReference type="NCBIfam" id="TIGR02348">
    <property type="entry name" value="GroEL"/>
    <property type="match status" value="1"/>
</dbReference>
<dbReference type="RefSeq" id="WP_020902493.1">
    <property type="nucleotide sequence ID" value="NZ_JASHFZ010000003.1"/>
</dbReference>
<dbReference type="FunFam" id="1.10.560.10:FF:000001">
    <property type="entry name" value="60 kDa chaperonin"/>
    <property type="match status" value="1"/>
</dbReference>
<protein>
    <recommendedName>
        <fullName evidence="6">Chaperonin GroEL</fullName>
        <ecNumber evidence="6">5.6.1.7</ecNumber>
    </recommendedName>
    <alternativeName>
        <fullName evidence="6">60 kDa chaperonin</fullName>
    </alternativeName>
    <alternativeName>
        <fullName evidence="6">Chaperonin-60</fullName>
        <shortName evidence="6">Cpn60</shortName>
    </alternativeName>
</protein>
<comment type="caution">
    <text evidence="6">Lacks conserved residue(s) required for the propagation of feature annotation.</text>
</comment>
<dbReference type="NCBIfam" id="NF009487">
    <property type="entry name" value="PRK12849.1"/>
    <property type="match status" value="1"/>
</dbReference>
<dbReference type="GO" id="GO:0005737">
    <property type="term" value="C:cytoplasm"/>
    <property type="evidence" value="ECO:0007669"/>
    <property type="project" value="UniProtKB-SubCell"/>
</dbReference>
<dbReference type="InterPro" id="IPR027409">
    <property type="entry name" value="GroEL-like_apical_dom_sf"/>
</dbReference>
<dbReference type="NCBIfam" id="NF009488">
    <property type="entry name" value="PRK12850.1"/>
    <property type="match status" value="1"/>
</dbReference>
<dbReference type="InterPro" id="IPR002423">
    <property type="entry name" value="Cpn60/GroEL/TCP-1"/>
</dbReference>
<reference evidence="9 10" key="1">
    <citation type="submission" date="2014-05" db="EMBL/GenBank/DDBJ databases">
        <authorList>
            <person name="Daugherty S.C."/>
            <person name="Tallon L.J."/>
            <person name="Sadzewicz L."/>
            <person name="Kilian M."/>
            <person name="Tettelin H."/>
        </authorList>
    </citation>
    <scope>NUCLEOTIDE SEQUENCE [LARGE SCALE GENOMIC DNA]</scope>
    <source>
        <strain evidence="9 10">SK1126</strain>
    </source>
</reference>
<dbReference type="Pfam" id="PF00118">
    <property type="entry name" value="Cpn60_TCP1"/>
    <property type="match status" value="1"/>
</dbReference>
<evidence type="ECO:0000313" key="9">
    <source>
        <dbReference type="EMBL" id="KEQ34077.1"/>
    </source>
</evidence>
<dbReference type="InterPro" id="IPR018370">
    <property type="entry name" value="Chaperonin_Cpn60_CS"/>
</dbReference>
<dbReference type="EC" id="5.6.1.7" evidence="6"/>
<comment type="subcellular location">
    <subcellularLocation>
        <location evidence="6">Cytoplasm</location>
    </subcellularLocation>
</comment>
<name>A0A081PTQ4_STRMT</name>
<dbReference type="SUPFAM" id="SSF52029">
    <property type="entry name" value="GroEL apical domain-like"/>
    <property type="match status" value="1"/>
</dbReference>
<dbReference type="SUPFAM" id="SSF48592">
    <property type="entry name" value="GroEL equatorial domain-like"/>
    <property type="match status" value="1"/>
</dbReference>
<comment type="subunit">
    <text evidence="6 8">Forms a cylinder of 14 subunits composed of two heptameric rings stacked back-to-back. Interacts with the co-chaperonin GroES.</text>
</comment>
<proteinExistence type="inferred from homology"/>
<dbReference type="GO" id="GO:0005524">
    <property type="term" value="F:ATP binding"/>
    <property type="evidence" value="ECO:0007669"/>
    <property type="project" value="UniProtKB-UniRule"/>
</dbReference>
<dbReference type="CDD" id="cd03344">
    <property type="entry name" value="GroEL"/>
    <property type="match status" value="1"/>
</dbReference>
<dbReference type="PANTHER" id="PTHR45633">
    <property type="entry name" value="60 KDA HEAT SHOCK PROTEIN, MITOCHONDRIAL"/>
    <property type="match status" value="1"/>
</dbReference>
<evidence type="ECO:0000256" key="5">
    <source>
        <dbReference type="ARBA" id="ARBA00023235"/>
    </source>
</evidence>
<feature type="binding site" evidence="6">
    <location>
        <begin position="86"/>
        <end position="90"/>
    </location>
    <ligand>
        <name>ATP</name>
        <dbReference type="ChEBI" id="CHEBI:30616"/>
    </ligand>
</feature>
<dbReference type="Gene3D" id="3.50.7.10">
    <property type="entry name" value="GroEL"/>
    <property type="match status" value="1"/>
</dbReference>
<dbReference type="InterPro" id="IPR001844">
    <property type="entry name" value="Cpn60/GroEL"/>
</dbReference>
<feature type="binding site" evidence="6">
    <location>
        <begin position="29"/>
        <end position="32"/>
    </location>
    <ligand>
        <name>ATP</name>
        <dbReference type="ChEBI" id="CHEBI:30616"/>
    </ligand>
</feature>
<evidence type="ECO:0000256" key="3">
    <source>
        <dbReference type="ARBA" id="ARBA00022840"/>
    </source>
</evidence>
<keyword evidence="6" id="KW-0963">Cytoplasm</keyword>
<keyword evidence="5 6" id="KW-0413">Isomerase</keyword>
<dbReference type="EMBL" id="JPFT01000003">
    <property type="protein sequence ID" value="KEQ34077.1"/>
    <property type="molecule type" value="Genomic_DNA"/>
</dbReference>
<dbReference type="Gene3D" id="1.10.560.10">
    <property type="entry name" value="GroEL-like equatorial domain"/>
    <property type="match status" value="1"/>
</dbReference>
<dbReference type="SUPFAM" id="SSF54849">
    <property type="entry name" value="GroEL-intermediate domain like"/>
    <property type="match status" value="1"/>
</dbReference>
<dbReference type="PRINTS" id="PR00298">
    <property type="entry name" value="CHAPERONIN60"/>
</dbReference>
<dbReference type="NCBIfam" id="NF000592">
    <property type="entry name" value="PRK00013.1"/>
    <property type="match status" value="1"/>
</dbReference>